<feature type="region of interest" description="Disordered" evidence="10">
    <location>
        <begin position="298"/>
        <end position="351"/>
    </location>
</feature>
<dbReference type="InterPro" id="IPR029057">
    <property type="entry name" value="PRTase-like"/>
</dbReference>
<dbReference type="EMBL" id="CDMZ01005778">
    <property type="protein sequence ID" value="CEM54345.1"/>
    <property type="molecule type" value="Genomic_DNA"/>
</dbReference>
<dbReference type="Gene3D" id="3.40.50.2020">
    <property type="match status" value="1"/>
</dbReference>
<evidence type="ECO:0000256" key="5">
    <source>
        <dbReference type="ARBA" id="ARBA00022533"/>
    </source>
</evidence>
<dbReference type="PhylomeDB" id="A0A0G4IB17"/>
<organism evidence="12">
    <name type="scientific">Chromera velia CCMP2878</name>
    <dbReference type="NCBI Taxonomy" id="1169474"/>
    <lineage>
        <taxon>Eukaryota</taxon>
        <taxon>Sar</taxon>
        <taxon>Alveolata</taxon>
        <taxon>Colpodellida</taxon>
        <taxon>Chromeraceae</taxon>
        <taxon>Chromera</taxon>
    </lineage>
</organism>
<dbReference type="SUPFAM" id="SSF53271">
    <property type="entry name" value="PRTase-like"/>
    <property type="match status" value="1"/>
</dbReference>
<comment type="cofactor">
    <cofactor evidence="1">
        <name>Mg(2+)</name>
        <dbReference type="ChEBI" id="CHEBI:18420"/>
    </cofactor>
</comment>
<evidence type="ECO:0000259" key="11">
    <source>
        <dbReference type="Pfam" id="PF14681"/>
    </source>
</evidence>
<keyword evidence="8" id="KW-0547">Nucleotide-binding</keyword>
<dbReference type="GO" id="GO:0004845">
    <property type="term" value="F:uracil phosphoribosyltransferase activity"/>
    <property type="evidence" value="ECO:0007669"/>
    <property type="project" value="UniProtKB-EC"/>
</dbReference>
<dbReference type="GO" id="GO:0005525">
    <property type="term" value="F:GTP binding"/>
    <property type="evidence" value="ECO:0007669"/>
    <property type="project" value="UniProtKB-KW"/>
</dbReference>
<feature type="compositionally biased region" description="Polar residues" evidence="10">
    <location>
        <begin position="306"/>
        <end position="318"/>
    </location>
</feature>
<keyword evidence="5" id="KW-0021">Allosteric enzyme</keyword>
<protein>
    <recommendedName>
        <fullName evidence="4">uracil phosphoribosyltransferase</fullName>
        <ecNumber evidence="4">2.4.2.9</ecNumber>
    </recommendedName>
</protein>
<comment type="similarity">
    <text evidence="3">Belongs to the UPRTase family.</text>
</comment>
<keyword evidence="7" id="KW-0808">Transferase</keyword>
<dbReference type="InterPro" id="IPR000836">
    <property type="entry name" value="PRTase_dom"/>
</dbReference>
<dbReference type="AlphaFoldDB" id="A0A0G4IB17"/>
<dbReference type="GO" id="GO:0008655">
    <property type="term" value="P:pyrimidine-containing compound salvage"/>
    <property type="evidence" value="ECO:0007669"/>
    <property type="project" value="UniProtKB-ARBA"/>
</dbReference>
<evidence type="ECO:0000256" key="7">
    <source>
        <dbReference type="ARBA" id="ARBA00022679"/>
    </source>
</evidence>
<evidence type="ECO:0000256" key="3">
    <source>
        <dbReference type="ARBA" id="ARBA00009516"/>
    </source>
</evidence>
<dbReference type="FunFam" id="3.40.50.2020:FF:000023">
    <property type="entry name" value="Probable uracil phosphoribosyltransferase"/>
    <property type="match status" value="1"/>
</dbReference>
<gene>
    <name evidence="12" type="ORF">Cvel_12700</name>
</gene>
<reference evidence="12" key="1">
    <citation type="submission" date="2014-11" db="EMBL/GenBank/DDBJ databases">
        <authorList>
            <person name="Otto D Thomas"/>
            <person name="Naeem Raeece"/>
        </authorList>
    </citation>
    <scope>NUCLEOTIDE SEQUENCE</scope>
</reference>
<proteinExistence type="inferred from homology"/>
<evidence type="ECO:0000256" key="8">
    <source>
        <dbReference type="ARBA" id="ARBA00022741"/>
    </source>
</evidence>
<evidence type="ECO:0000256" key="1">
    <source>
        <dbReference type="ARBA" id="ARBA00001946"/>
    </source>
</evidence>
<comment type="pathway">
    <text evidence="2">Pyrimidine metabolism; UMP biosynthesis via salvage pathway; UMP from uracil: step 1/1.</text>
</comment>
<dbReference type="EC" id="2.4.2.9" evidence="4"/>
<feature type="domain" description="Phosphoribosyltransferase" evidence="11">
    <location>
        <begin position="55"/>
        <end position="269"/>
    </location>
</feature>
<evidence type="ECO:0000256" key="10">
    <source>
        <dbReference type="SAM" id="MobiDB-lite"/>
    </source>
</evidence>
<evidence type="ECO:0000256" key="4">
    <source>
        <dbReference type="ARBA" id="ARBA00011894"/>
    </source>
</evidence>
<sequence length="351" mass="39211">MHADEFIAPSKKYADIIIPHWPNEAAVDLITQHVRSKVGMQDLRRVYSNLKIMPHNAQCRQLHTIVRDRTTSLTDFVFYADRLFRLVIEYGLGHLPFRDDMVETPLGCEYSGSKGPETFDRICAVSLVRAGEAMESALMQVCKNVRIGKVLLRFSKTKSEWQTSEGFEKPSVIYCKLPPDIRDRYVLVLDPCVGRGWAGQEVVRLLKEKGVCERNICMVTIIAAPEGITRLCGTFPEMKFVTTEIDAGVNEKGFIIPGIGNFADRYFGTEDTENVFFAATPAQTETEGRGSQFALRLSVGSSSGGRTNSPTASRSPTRSLRAEAVPAPQRDPEPFFLDPLPEQQEREGEGE</sequence>
<dbReference type="VEuPathDB" id="CryptoDB:Cvel_12700"/>
<evidence type="ECO:0000256" key="2">
    <source>
        <dbReference type="ARBA" id="ARBA00005180"/>
    </source>
</evidence>
<evidence type="ECO:0000256" key="9">
    <source>
        <dbReference type="ARBA" id="ARBA00023134"/>
    </source>
</evidence>
<keyword evidence="9" id="KW-0342">GTP-binding</keyword>
<accession>A0A0G4IB17</accession>
<evidence type="ECO:0000313" key="12">
    <source>
        <dbReference type="EMBL" id="CEM54345.1"/>
    </source>
</evidence>
<keyword evidence="6" id="KW-0328">Glycosyltransferase</keyword>
<evidence type="ECO:0000256" key="6">
    <source>
        <dbReference type="ARBA" id="ARBA00022676"/>
    </source>
</evidence>
<name>A0A0G4IB17_9ALVE</name>
<dbReference type="Pfam" id="PF14681">
    <property type="entry name" value="UPRTase"/>
    <property type="match status" value="1"/>
</dbReference>